<protein>
    <submittedName>
        <fullName evidence="1">Uncharacterized protein</fullName>
    </submittedName>
</protein>
<evidence type="ECO:0000313" key="1">
    <source>
        <dbReference type="EMBL" id="EPS94802.1"/>
    </source>
</evidence>
<accession>S8DQ59</accession>
<gene>
    <name evidence="1" type="ORF">FOMPIDRAFT_91277</name>
</gene>
<dbReference type="InParanoid" id="S8DQ59"/>
<name>S8DQ59_FOMSC</name>
<dbReference type="Proteomes" id="UP000015241">
    <property type="component" value="Unassembled WGS sequence"/>
</dbReference>
<proteinExistence type="predicted"/>
<keyword evidence="2" id="KW-1185">Reference proteome</keyword>
<reference evidence="1 2" key="1">
    <citation type="journal article" date="2012" name="Science">
        <title>The Paleozoic origin of enzymatic lignin decomposition reconstructed from 31 fungal genomes.</title>
        <authorList>
            <person name="Floudas D."/>
            <person name="Binder M."/>
            <person name="Riley R."/>
            <person name="Barry K."/>
            <person name="Blanchette R.A."/>
            <person name="Henrissat B."/>
            <person name="Martinez A.T."/>
            <person name="Otillar R."/>
            <person name="Spatafora J.W."/>
            <person name="Yadav J.S."/>
            <person name="Aerts A."/>
            <person name="Benoit I."/>
            <person name="Boyd A."/>
            <person name="Carlson A."/>
            <person name="Copeland A."/>
            <person name="Coutinho P.M."/>
            <person name="de Vries R.P."/>
            <person name="Ferreira P."/>
            <person name="Findley K."/>
            <person name="Foster B."/>
            <person name="Gaskell J."/>
            <person name="Glotzer D."/>
            <person name="Gorecki P."/>
            <person name="Heitman J."/>
            <person name="Hesse C."/>
            <person name="Hori C."/>
            <person name="Igarashi K."/>
            <person name="Jurgens J.A."/>
            <person name="Kallen N."/>
            <person name="Kersten P."/>
            <person name="Kohler A."/>
            <person name="Kuees U."/>
            <person name="Kumar T.K.A."/>
            <person name="Kuo A."/>
            <person name="LaButti K."/>
            <person name="Larrondo L.F."/>
            <person name="Lindquist E."/>
            <person name="Ling A."/>
            <person name="Lombard V."/>
            <person name="Lucas S."/>
            <person name="Lundell T."/>
            <person name="Martin R."/>
            <person name="McLaughlin D.J."/>
            <person name="Morgenstern I."/>
            <person name="Morin E."/>
            <person name="Murat C."/>
            <person name="Nagy L.G."/>
            <person name="Nolan M."/>
            <person name="Ohm R.A."/>
            <person name="Patyshakuliyeva A."/>
            <person name="Rokas A."/>
            <person name="Ruiz-Duenas F.J."/>
            <person name="Sabat G."/>
            <person name="Salamov A."/>
            <person name="Samejima M."/>
            <person name="Schmutz J."/>
            <person name="Slot J.C."/>
            <person name="St John F."/>
            <person name="Stenlid J."/>
            <person name="Sun H."/>
            <person name="Sun S."/>
            <person name="Syed K."/>
            <person name="Tsang A."/>
            <person name="Wiebenga A."/>
            <person name="Young D."/>
            <person name="Pisabarro A."/>
            <person name="Eastwood D.C."/>
            <person name="Martin F."/>
            <person name="Cullen D."/>
            <person name="Grigoriev I.V."/>
            <person name="Hibbett D.S."/>
        </authorList>
    </citation>
    <scope>NUCLEOTIDE SEQUENCE</scope>
    <source>
        <strain evidence="2">FP-58527</strain>
    </source>
</reference>
<sequence>MSQATVHSERINVVLSTHDGADKTFMMHPPIWKTNPKTVPAPGESKQGKAQTMTCDYAPTAAAAWKAPGFWLPGAAMGQDALENPVGNEKGLVTVGLSSQKDKNGQAAKVAANACATFGFSVGTYAQGRCGGVESSAAIIKEVPSST</sequence>
<evidence type="ECO:0000313" key="2">
    <source>
        <dbReference type="Proteomes" id="UP000015241"/>
    </source>
</evidence>
<organism evidence="1 2">
    <name type="scientific">Fomitopsis schrenkii</name>
    <name type="common">Brown rot fungus</name>
    <dbReference type="NCBI Taxonomy" id="2126942"/>
    <lineage>
        <taxon>Eukaryota</taxon>
        <taxon>Fungi</taxon>
        <taxon>Dikarya</taxon>
        <taxon>Basidiomycota</taxon>
        <taxon>Agaricomycotina</taxon>
        <taxon>Agaricomycetes</taxon>
        <taxon>Polyporales</taxon>
        <taxon>Fomitopsis</taxon>
    </lineage>
</organism>
<dbReference type="AlphaFoldDB" id="S8DQ59"/>
<dbReference type="HOGENOM" id="CLU_1768088_0_0_1"/>
<dbReference type="EMBL" id="KE504222">
    <property type="protein sequence ID" value="EPS94802.1"/>
    <property type="molecule type" value="Genomic_DNA"/>
</dbReference>